<keyword evidence="4 8" id="KW-1133">Transmembrane helix</keyword>
<dbReference type="STRING" id="670482.SAMN04488542_11982"/>
<keyword evidence="5 8" id="KW-0406">Ion transport</keyword>
<dbReference type="HAMAP" id="MF_01521">
    <property type="entry name" value="MntP_pump"/>
    <property type="match status" value="1"/>
</dbReference>
<dbReference type="PANTHER" id="PTHR35529:SF1">
    <property type="entry name" value="MANGANESE EFFLUX PUMP MNTP-RELATED"/>
    <property type="match status" value="1"/>
</dbReference>
<keyword evidence="2 8" id="KW-1003">Cell membrane</keyword>
<evidence type="ECO:0000313" key="9">
    <source>
        <dbReference type="EMBL" id="SDF88760.1"/>
    </source>
</evidence>
<dbReference type="Pfam" id="PF02659">
    <property type="entry name" value="Mntp"/>
    <property type="match status" value="1"/>
</dbReference>
<keyword evidence="7 8" id="KW-0464">Manganese</keyword>
<dbReference type="InterPro" id="IPR003810">
    <property type="entry name" value="Mntp/YtaF"/>
</dbReference>
<proteinExistence type="inferred from homology"/>
<evidence type="ECO:0000256" key="7">
    <source>
        <dbReference type="ARBA" id="ARBA00023211"/>
    </source>
</evidence>
<feature type="transmembrane region" description="Helical" evidence="8">
    <location>
        <begin position="66"/>
        <end position="89"/>
    </location>
</feature>
<comment type="subcellular location">
    <subcellularLocation>
        <location evidence="8">Cell membrane</location>
        <topology evidence="8">Multi-pass membrane protein</topology>
    </subcellularLocation>
</comment>
<dbReference type="PANTHER" id="PTHR35529">
    <property type="entry name" value="MANGANESE EFFLUX PUMP MNTP-RELATED"/>
    <property type="match status" value="1"/>
</dbReference>
<feature type="transmembrane region" description="Helical" evidence="8">
    <location>
        <begin position="189"/>
        <end position="206"/>
    </location>
</feature>
<accession>A0A1G7PTP2</accession>
<keyword evidence="1 8" id="KW-0813">Transport</keyword>
<comment type="function">
    <text evidence="8">Probably functions as a manganese efflux pump.</text>
</comment>
<feature type="transmembrane region" description="Helical" evidence="8">
    <location>
        <begin position="128"/>
        <end position="151"/>
    </location>
</feature>
<evidence type="ECO:0000313" key="10">
    <source>
        <dbReference type="Proteomes" id="UP000198972"/>
    </source>
</evidence>
<name>A0A1G7PTP2_9BACL</name>
<comment type="similarity">
    <text evidence="8">Belongs to the MntP (TC 9.B.29) family.</text>
</comment>
<keyword evidence="10" id="KW-1185">Reference proteome</keyword>
<sequence>MKLGRLAYGCTRDSWTMGDGGMAEAYEQLGELMTILLMAIALGMDAFSLGIGVGMRGVQRRDVIRIGSGVALFHVLMPLLGIFAGQYVGLLLGHLSRYVSGGLLLLLGSHMIISSIKGSGFQPINHRTYFGVMLFSLSVSIDSFSVGVSLGMFHSNLMLTVLAFGLLGGLMSIIGLALGSGVSRSLGEYGEAAGGAILLAFGLMFIF</sequence>
<evidence type="ECO:0000256" key="1">
    <source>
        <dbReference type="ARBA" id="ARBA00022448"/>
    </source>
</evidence>
<dbReference type="AlphaFoldDB" id="A0A1G7PTP2"/>
<evidence type="ECO:0000256" key="2">
    <source>
        <dbReference type="ARBA" id="ARBA00022475"/>
    </source>
</evidence>
<dbReference type="Proteomes" id="UP000198972">
    <property type="component" value="Unassembled WGS sequence"/>
</dbReference>
<dbReference type="GO" id="GO:0005384">
    <property type="term" value="F:manganese ion transmembrane transporter activity"/>
    <property type="evidence" value="ECO:0007669"/>
    <property type="project" value="UniProtKB-UniRule"/>
</dbReference>
<dbReference type="GO" id="GO:0005886">
    <property type="term" value="C:plasma membrane"/>
    <property type="evidence" value="ECO:0007669"/>
    <property type="project" value="UniProtKB-SubCell"/>
</dbReference>
<feature type="transmembrane region" description="Helical" evidence="8">
    <location>
        <begin position="157"/>
        <end position="177"/>
    </location>
</feature>
<evidence type="ECO:0000256" key="5">
    <source>
        <dbReference type="ARBA" id="ARBA00023065"/>
    </source>
</evidence>
<protein>
    <recommendedName>
        <fullName evidence="8">Putative manganese efflux pump MntP</fullName>
    </recommendedName>
</protein>
<reference evidence="9 10" key="1">
    <citation type="submission" date="2016-10" db="EMBL/GenBank/DDBJ databases">
        <authorList>
            <person name="de Groot N.N."/>
        </authorList>
    </citation>
    <scope>NUCLEOTIDE SEQUENCE [LARGE SCALE GENOMIC DNA]</scope>
    <source>
        <strain evidence="9 10">DSM 28129</strain>
    </source>
</reference>
<feature type="transmembrane region" description="Helical" evidence="8">
    <location>
        <begin position="95"/>
        <end position="116"/>
    </location>
</feature>
<evidence type="ECO:0000256" key="6">
    <source>
        <dbReference type="ARBA" id="ARBA00023136"/>
    </source>
</evidence>
<keyword evidence="3 8" id="KW-0812">Transmembrane</keyword>
<evidence type="ECO:0000256" key="3">
    <source>
        <dbReference type="ARBA" id="ARBA00022692"/>
    </source>
</evidence>
<gene>
    <name evidence="8" type="primary">mntP</name>
    <name evidence="9" type="ORF">SAMN04488542_11982</name>
</gene>
<feature type="transmembrane region" description="Helical" evidence="8">
    <location>
        <begin position="32"/>
        <end position="54"/>
    </location>
</feature>
<dbReference type="EMBL" id="FNBG01000019">
    <property type="protein sequence ID" value="SDF88760.1"/>
    <property type="molecule type" value="Genomic_DNA"/>
</dbReference>
<organism evidence="9 10">
    <name type="scientific">Fontibacillus panacisegetis</name>
    <dbReference type="NCBI Taxonomy" id="670482"/>
    <lineage>
        <taxon>Bacteria</taxon>
        <taxon>Bacillati</taxon>
        <taxon>Bacillota</taxon>
        <taxon>Bacilli</taxon>
        <taxon>Bacillales</taxon>
        <taxon>Paenibacillaceae</taxon>
        <taxon>Fontibacillus</taxon>
    </lineage>
</organism>
<evidence type="ECO:0000256" key="4">
    <source>
        <dbReference type="ARBA" id="ARBA00022989"/>
    </source>
</evidence>
<evidence type="ECO:0000256" key="8">
    <source>
        <dbReference type="HAMAP-Rule" id="MF_01521"/>
    </source>
</evidence>
<keyword evidence="6 8" id="KW-0472">Membrane</keyword>
<dbReference type="InterPro" id="IPR022929">
    <property type="entry name" value="Put_MntP"/>
</dbReference>